<dbReference type="AlphaFoldDB" id="A0A485BI53"/>
<name>A0A485BI53_KLUCR</name>
<protein>
    <submittedName>
        <fullName evidence="5">ATP-dependent DNA helicase rep</fullName>
        <ecNumber evidence="5">3.6.4.12</ecNumber>
    </submittedName>
</protein>
<dbReference type="GO" id="GO:0003678">
    <property type="term" value="F:DNA helicase activity"/>
    <property type="evidence" value="ECO:0007669"/>
    <property type="project" value="UniProtKB-EC"/>
</dbReference>
<keyword evidence="4" id="KW-0067">ATP-binding</keyword>
<dbReference type="EC" id="3.6.4.12" evidence="5"/>
<evidence type="ECO:0000313" key="5">
    <source>
        <dbReference type="EMBL" id="VFS68449.1"/>
    </source>
</evidence>
<dbReference type="Proteomes" id="UP000401081">
    <property type="component" value="Unassembled WGS sequence"/>
</dbReference>
<dbReference type="InterPro" id="IPR013986">
    <property type="entry name" value="DExx_box_DNA_helicase_dom_sf"/>
</dbReference>
<dbReference type="GO" id="GO:0016787">
    <property type="term" value="F:hydrolase activity"/>
    <property type="evidence" value="ECO:0007669"/>
    <property type="project" value="UniProtKB-KW"/>
</dbReference>
<keyword evidence="2 5" id="KW-0378">Hydrolase</keyword>
<organism evidence="5 6">
    <name type="scientific">Kluyvera cryocrescens</name>
    <name type="common">Kluyvera citrophila</name>
    <dbReference type="NCBI Taxonomy" id="580"/>
    <lineage>
        <taxon>Bacteria</taxon>
        <taxon>Pseudomonadati</taxon>
        <taxon>Pseudomonadota</taxon>
        <taxon>Gammaproteobacteria</taxon>
        <taxon>Enterobacterales</taxon>
        <taxon>Enterobacteriaceae</taxon>
        <taxon>Kluyvera</taxon>
    </lineage>
</organism>
<sequence>MKSNFSLFDDTDQTALLKDLTEGLIEDDKVVFQQLISTISNWKNDLMTPAQAAACGER</sequence>
<reference evidence="5 6" key="1">
    <citation type="submission" date="2019-03" db="EMBL/GenBank/DDBJ databases">
        <authorList>
            <consortium name="Pathogen Informatics"/>
        </authorList>
    </citation>
    <scope>NUCLEOTIDE SEQUENCE [LARGE SCALE GENOMIC DNA]</scope>
    <source>
        <strain evidence="5 6">NCTC12993</strain>
    </source>
</reference>
<keyword evidence="3 5" id="KW-0347">Helicase</keyword>
<evidence type="ECO:0000256" key="3">
    <source>
        <dbReference type="ARBA" id="ARBA00022806"/>
    </source>
</evidence>
<evidence type="ECO:0000256" key="1">
    <source>
        <dbReference type="ARBA" id="ARBA00022741"/>
    </source>
</evidence>
<keyword evidence="1" id="KW-0547">Nucleotide-binding</keyword>
<accession>A0A485BI53</accession>
<evidence type="ECO:0000256" key="4">
    <source>
        <dbReference type="ARBA" id="ARBA00022840"/>
    </source>
</evidence>
<dbReference type="EMBL" id="CAADJD010000020">
    <property type="protein sequence ID" value="VFS68449.1"/>
    <property type="molecule type" value="Genomic_DNA"/>
</dbReference>
<dbReference type="Gene3D" id="1.10.10.160">
    <property type="match status" value="1"/>
</dbReference>
<evidence type="ECO:0000256" key="2">
    <source>
        <dbReference type="ARBA" id="ARBA00022801"/>
    </source>
</evidence>
<dbReference type="GO" id="GO:0005524">
    <property type="term" value="F:ATP binding"/>
    <property type="evidence" value="ECO:0007669"/>
    <property type="project" value="UniProtKB-KW"/>
</dbReference>
<proteinExistence type="predicted"/>
<gene>
    <name evidence="5" type="primary">rep_2</name>
    <name evidence="5" type="ORF">NCTC12993_04019</name>
</gene>
<keyword evidence="6" id="KW-1185">Reference proteome</keyword>
<evidence type="ECO:0000313" key="6">
    <source>
        <dbReference type="Proteomes" id="UP000401081"/>
    </source>
</evidence>